<keyword evidence="2" id="KW-1185">Reference proteome</keyword>
<dbReference type="EMBL" id="RYFI01000008">
    <property type="protein sequence ID" value="RXF73583.1"/>
    <property type="molecule type" value="Genomic_DNA"/>
</dbReference>
<name>A0A4Q0MJK9_9HYPH</name>
<evidence type="ECO:0000313" key="2">
    <source>
        <dbReference type="Proteomes" id="UP000289708"/>
    </source>
</evidence>
<proteinExistence type="predicted"/>
<organism evidence="1 2">
    <name type="scientific">Hansschlegelia zhihuaiae</name>
    <dbReference type="NCBI Taxonomy" id="405005"/>
    <lineage>
        <taxon>Bacteria</taxon>
        <taxon>Pseudomonadati</taxon>
        <taxon>Pseudomonadota</taxon>
        <taxon>Alphaproteobacteria</taxon>
        <taxon>Hyphomicrobiales</taxon>
        <taxon>Methylopilaceae</taxon>
        <taxon>Hansschlegelia</taxon>
    </lineage>
</organism>
<accession>A0A4Q0MJK9</accession>
<dbReference type="Proteomes" id="UP000289708">
    <property type="component" value="Unassembled WGS sequence"/>
</dbReference>
<reference evidence="1 2" key="1">
    <citation type="submission" date="2018-12" db="EMBL/GenBank/DDBJ databases">
        <title>bacterium Hansschlegelia zhihuaiae S113.</title>
        <authorList>
            <person name="He J."/>
        </authorList>
    </citation>
    <scope>NUCLEOTIDE SEQUENCE [LARGE SCALE GENOMIC DNA]</scope>
    <source>
        <strain evidence="1 2">S 113</strain>
    </source>
</reference>
<dbReference type="AlphaFoldDB" id="A0A4Q0MJK9"/>
<evidence type="ECO:0000313" key="1">
    <source>
        <dbReference type="EMBL" id="RXF73583.1"/>
    </source>
</evidence>
<sequence length="64" mass="7049">MAELEGVMQRLDAQVGRIKASAAAETGRDEVQELLLQSLALVSEALLRVGRDVRFLKLHFAEKA</sequence>
<comment type="caution">
    <text evidence="1">The sequence shown here is derived from an EMBL/GenBank/DDBJ whole genome shotgun (WGS) entry which is preliminary data.</text>
</comment>
<dbReference type="RefSeq" id="WP_128777413.1">
    <property type="nucleotide sequence ID" value="NZ_RYFI01000008.1"/>
</dbReference>
<protein>
    <submittedName>
        <fullName evidence="1">Uncharacterized protein</fullName>
    </submittedName>
</protein>
<gene>
    <name evidence="1" type="ORF">EK403_10375</name>
</gene>